<evidence type="ECO:0000313" key="4">
    <source>
        <dbReference type="EMBL" id="CAI8057846.1"/>
    </source>
</evidence>
<feature type="compositionally biased region" description="Polar residues" evidence="2">
    <location>
        <begin position="758"/>
        <end position="777"/>
    </location>
</feature>
<dbReference type="InterPro" id="IPR008936">
    <property type="entry name" value="Rho_GTPase_activation_prot"/>
</dbReference>
<dbReference type="GO" id="GO:0007165">
    <property type="term" value="P:signal transduction"/>
    <property type="evidence" value="ECO:0007669"/>
    <property type="project" value="InterPro"/>
</dbReference>
<feature type="domain" description="Rho-GAP" evidence="3">
    <location>
        <begin position="268"/>
        <end position="472"/>
    </location>
</feature>
<comment type="caution">
    <text evidence="4">The sequence shown here is derived from an EMBL/GenBank/DDBJ whole genome shotgun (WGS) entry which is preliminary data.</text>
</comment>
<feature type="compositionally biased region" description="Polar residues" evidence="2">
    <location>
        <begin position="784"/>
        <end position="797"/>
    </location>
</feature>
<dbReference type="InterPro" id="IPR000198">
    <property type="entry name" value="RhoGAP_dom"/>
</dbReference>
<feature type="compositionally biased region" description="Polar residues" evidence="2">
    <location>
        <begin position="629"/>
        <end position="659"/>
    </location>
</feature>
<dbReference type="SMART" id="SM00324">
    <property type="entry name" value="RhoGAP"/>
    <property type="match status" value="1"/>
</dbReference>
<dbReference type="AlphaFoldDB" id="A0AA35U396"/>
<dbReference type="PANTHER" id="PTHR12635">
    <property type="entry name" value="RHO-GTPASE-ACTIVATING PROTEIN 6 FAMILY MEMBER"/>
    <property type="match status" value="1"/>
</dbReference>
<feature type="region of interest" description="Disordered" evidence="2">
    <location>
        <begin position="1"/>
        <end position="106"/>
    </location>
</feature>
<feature type="compositionally biased region" description="Low complexity" evidence="2">
    <location>
        <begin position="618"/>
        <end position="628"/>
    </location>
</feature>
<feature type="compositionally biased region" description="Basic and acidic residues" evidence="2">
    <location>
        <begin position="604"/>
        <end position="613"/>
    </location>
</feature>
<evidence type="ECO:0000256" key="2">
    <source>
        <dbReference type="SAM" id="MobiDB-lite"/>
    </source>
</evidence>
<dbReference type="EMBL" id="CASHTH010004480">
    <property type="protein sequence ID" value="CAI8057846.1"/>
    <property type="molecule type" value="Genomic_DNA"/>
</dbReference>
<feature type="region of interest" description="Disordered" evidence="2">
    <location>
        <begin position="202"/>
        <end position="238"/>
    </location>
</feature>
<feature type="compositionally biased region" description="Low complexity" evidence="2">
    <location>
        <begin position="204"/>
        <end position="224"/>
    </location>
</feature>
<gene>
    <name evidence="4" type="ORF">GBAR_LOCUS31494</name>
</gene>
<sequence length="833" mass="89747">MSAAFGSSELLSTPPSGKRNGVRPLSGEKMKNKHAAKSPKSNGSKGLMKIFKKGKAKENGVVPVRPSCFDDDFVKRSESPDSPSRGPAAASGGGKSGKAKEDRSYGLWRSKGKCEWESDSGRMLTLKPVEMNKLSQVELLAFQRVAINQLQSMNLPVSHAIIAASKKGRLSFNSFNKRRISTGNDQAIGMFGLPIDKVATDRTGSSSGAATPVSSSSRSGSLQPPSSPTSTDTIFLDNEPNPTAVLLEALSKTDRATAPPSPKTQRQIALRPSEPRVPPIVRKAIELLDQKAVMTEGLFRISGSKARIYEIKQKFDRGEDVDLTDANPHDIAALLKEFFRSLPEPLMTRELFGPILGTRKLSSSAQRRDALRLFCLLLPHANRDTLQALLQFLSRVALHSDGIILIDGTQETGNRMTEQNLGLIMGPNILHKEQRKTAGVKPDYQVVKQDQEELEAVCKVMEDLIRMHTSIFTIPAGLYDQAIKALQPMDPEGVDTLLKRKCMDQGSDGVRRVTPGSTPTSTLRLVVPPGSSPSWRRSRSLSDTEKTLDDAIRELDSLQVNISDDLEVARRHRHYSSNDSAMGESEVVMSPAPSAGSEPSTLSRPRDIIRNRSDSAFSNNTSPTNSSNEGMNTSDALSLESDPSSVVHQRNASTISSTSEPDRQLGEGSHTSLGSARPHPTSDSVSLPTFSPERELGHNLSSLQPCERSVSDIPALRSSSSALHKQHKASPTAGASAAKHGNQDKSKHKKRKLKTMPSVASSGTYFPTRSPVLTSRSGRGHSSEILSETSAEESSANPTPTPPTTTLSHSSDYLPTASTGSGSTGLSDDGTVI</sequence>
<dbReference type="PANTHER" id="PTHR12635:SF7">
    <property type="entry name" value="RHO GTPASE ACTIVATING PROTEIN 6-RELATED"/>
    <property type="match status" value="1"/>
</dbReference>
<feature type="compositionally biased region" description="Low complexity" evidence="2">
    <location>
        <begin position="80"/>
        <end position="90"/>
    </location>
</feature>
<dbReference type="Gene3D" id="1.10.555.10">
    <property type="entry name" value="Rho GTPase activation protein"/>
    <property type="match status" value="1"/>
</dbReference>
<dbReference type="GO" id="GO:0005096">
    <property type="term" value="F:GTPase activator activity"/>
    <property type="evidence" value="ECO:0007669"/>
    <property type="project" value="UniProtKB-KW"/>
</dbReference>
<dbReference type="SUPFAM" id="SSF48350">
    <property type="entry name" value="GTPase activation domain, GAP"/>
    <property type="match status" value="1"/>
</dbReference>
<feature type="region of interest" description="Disordered" evidence="2">
    <location>
        <begin position="252"/>
        <end position="275"/>
    </location>
</feature>
<evidence type="ECO:0000256" key="1">
    <source>
        <dbReference type="ARBA" id="ARBA00022468"/>
    </source>
</evidence>
<keyword evidence="5" id="KW-1185">Reference proteome</keyword>
<dbReference type="PROSITE" id="PS50238">
    <property type="entry name" value="RHOGAP"/>
    <property type="match status" value="1"/>
</dbReference>
<organism evidence="4 5">
    <name type="scientific">Geodia barretti</name>
    <name type="common">Barrett's horny sponge</name>
    <dbReference type="NCBI Taxonomy" id="519541"/>
    <lineage>
        <taxon>Eukaryota</taxon>
        <taxon>Metazoa</taxon>
        <taxon>Porifera</taxon>
        <taxon>Demospongiae</taxon>
        <taxon>Heteroscleromorpha</taxon>
        <taxon>Tetractinellida</taxon>
        <taxon>Astrophorina</taxon>
        <taxon>Geodiidae</taxon>
        <taxon>Geodia</taxon>
    </lineage>
</organism>
<dbReference type="Pfam" id="PF00620">
    <property type="entry name" value="RhoGAP"/>
    <property type="match status" value="1"/>
</dbReference>
<feature type="region of interest" description="Disordered" evidence="2">
    <location>
        <begin position="575"/>
        <end position="833"/>
    </location>
</feature>
<name>A0AA35U396_GEOBA</name>
<accession>A0AA35U396</accession>
<dbReference type="Proteomes" id="UP001174909">
    <property type="component" value="Unassembled WGS sequence"/>
</dbReference>
<keyword evidence="1" id="KW-0343">GTPase activation</keyword>
<evidence type="ECO:0000313" key="5">
    <source>
        <dbReference type="Proteomes" id="UP001174909"/>
    </source>
</evidence>
<evidence type="ECO:0000259" key="3">
    <source>
        <dbReference type="PROSITE" id="PS50238"/>
    </source>
</evidence>
<dbReference type="InterPro" id="IPR037863">
    <property type="entry name" value="RHOGAP6/36"/>
</dbReference>
<protein>
    <submittedName>
        <fullName evidence="4">Rho GTPase-activating protein 36</fullName>
    </submittedName>
</protein>
<proteinExistence type="predicted"/>
<reference evidence="4" key="1">
    <citation type="submission" date="2023-03" db="EMBL/GenBank/DDBJ databases">
        <authorList>
            <person name="Steffen K."/>
            <person name="Cardenas P."/>
        </authorList>
    </citation>
    <scope>NUCLEOTIDE SEQUENCE</scope>
</reference>
<feature type="compositionally biased region" description="Low complexity" evidence="2">
    <location>
        <begin position="816"/>
        <end position="833"/>
    </location>
</feature>